<evidence type="ECO:0000313" key="7">
    <source>
        <dbReference type="Proteomes" id="UP000286482"/>
    </source>
</evidence>
<comment type="catalytic activity">
    <reaction evidence="3">
        <text>2 GTP = 3',3'-c-di-GMP + 2 diphosphate</text>
        <dbReference type="Rhea" id="RHEA:24898"/>
        <dbReference type="ChEBI" id="CHEBI:33019"/>
        <dbReference type="ChEBI" id="CHEBI:37565"/>
        <dbReference type="ChEBI" id="CHEBI:58805"/>
        <dbReference type="EC" id="2.7.7.65"/>
    </reaction>
</comment>
<dbReference type="InterPro" id="IPR000160">
    <property type="entry name" value="GGDEF_dom"/>
</dbReference>
<dbReference type="SUPFAM" id="SSF55073">
    <property type="entry name" value="Nucleotide cyclase"/>
    <property type="match status" value="1"/>
</dbReference>
<dbReference type="InterPro" id="IPR050469">
    <property type="entry name" value="Diguanylate_Cyclase"/>
</dbReference>
<dbReference type="GO" id="GO:1902201">
    <property type="term" value="P:negative regulation of bacterial-type flagellum-dependent cell motility"/>
    <property type="evidence" value="ECO:0007669"/>
    <property type="project" value="TreeGrafter"/>
</dbReference>
<comment type="cofactor">
    <cofactor evidence="1">
        <name>Mg(2+)</name>
        <dbReference type="ChEBI" id="CHEBI:18420"/>
    </cofactor>
</comment>
<name>A0A420ENE6_9ALTE</name>
<dbReference type="Pfam" id="PF00990">
    <property type="entry name" value="GGDEF"/>
    <property type="match status" value="1"/>
</dbReference>
<dbReference type="PROSITE" id="PS50887">
    <property type="entry name" value="GGDEF"/>
    <property type="match status" value="1"/>
</dbReference>
<dbReference type="GO" id="GO:0005886">
    <property type="term" value="C:plasma membrane"/>
    <property type="evidence" value="ECO:0007669"/>
    <property type="project" value="TreeGrafter"/>
</dbReference>
<comment type="caution">
    <text evidence="6">The sequence shown here is derived from an EMBL/GenBank/DDBJ whole genome shotgun (WGS) entry which is preliminary data.</text>
</comment>
<feature type="transmembrane region" description="Helical" evidence="4">
    <location>
        <begin position="20"/>
        <end position="39"/>
    </location>
</feature>
<dbReference type="EMBL" id="RAQO01000001">
    <property type="protein sequence ID" value="RKF22210.1"/>
    <property type="molecule type" value="Genomic_DNA"/>
</dbReference>
<keyword evidence="7" id="KW-1185">Reference proteome</keyword>
<organism evidence="6 7">
    <name type="scientific">Alginatibacterium sediminis</name>
    <dbReference type="NCBI Taxonomy" id="2164068"/>
    <lineage>
        <taxon>Bacteria</taxon>
        <taxon>Pseudomonadati</taxon>
        <taxon>Pseudomonadota</taxon>
        <taxon>Gammaproteobacteria</taxon>
        <taxon>Alteromonadales</taxon>
        <taxon>Alteromonadaceae</taxon>
        <taxon>Alginatibacterium</taxon>
    </lineage>
</organism>
<dbReference type="OrthoDB" id="9803824at2"/>
<dbReference type="Proteomes" id="UP000286482">
    <property type="component" value="Unassembled WGS sequence"/>
</dbReference>
<feature type="transmembrane region" description="Helical" evidence="4">
    <location>
        <begin position="45"/>
        <end position="67"/>
    </location>
</feature>
<proteinExistence type="predicted"/>
<reference evidence="6 7" key="1">
    <citation type="submission" date="2018-09" db="EMBL/GenBank/DDBJ databases">
        <authorList>
            <person name="Wang Z."/>
        </authorList>
    </citation>
    <scope>NUCLEOTIDE SEQUENCE [LARGE SCALE GENOMIC DNA]</scope>
    <source>
        <strain evidence="6 7">ALS 81</strain>
    </source>
</reference>
<dbReference type="PANTHER" id="PTHR45138">
    <property type="entry name" value="REGULATORY COMPONENTS OF SENSORY TRANSDUCTION SYSTEM"/>
    <property type="match status" value="1"/>
</dbReference>
<keyword evidence="4" id="KW-0472">Membrane</keyword>
<keyword evidence="4" id="KW-1133">Transmembrane helix</keyword>
<protein>
    <recommendedName>
        <fullName evidence="2">diguanylate cyclase</fullName>
        <ecNumber evidence="2">2.7.7.65</ecNumber>
    </recommendedName>
</protein>
<dbReference type="RefSeq" id="WP_120353013.1">
    <property type="nucleotide sequence ID" value="NZ_RAQO01000001.1"/>
</dbReference>
<evidence type="ECO:0000256" key="2">
    <source>
        <dbReference type="ARBA" id="ARBA00012528"/>
    </source>
</evidence>
<evidence type="ECO:0000256" key="3">
    <source>
        <dbReference type="ARBA" id="ARBA00034247"/>
    </source>
</evidence>
<dbReference type="InterPro" id="IPR029787">
    <property type="entry name" value="Nucleotide_cyclase"/>
</dbReference>
<dbReference type="GO" id="GO:0052621">
    <property type="term" value="F:diguanylate cyclase activity"/>
    <property type="evidence" value="ECO:0007669"/>
    <property type="project" value="UniProtKB-EC"/>
</dbReference>
<feature type="transmembrane region" description="Helical" evidence="4">
    <location>
        <begin position="109"/>
        <end position="126"/>
    </location>
</feature>
<dbReference type="EC" id="2.7.7.65" evidence="2"/>
<dbReference type="AlphaFoldDB" id="A0A420ENE6"/>
<feature type="transmembrane region" description="Helical" evidence="4">
    <location>
        <begin position="157"/>
        <end position="180"/>
    </location>
</feature>
<dbReference type="NCBIfam" id="TIGR00254">
    <property type="entry name" value="GGDEF"/>
    <property type="match status" value="1"/>
</dbReference>
<feature type="domain" description="GGDEF" evidence="5">
    <location>
        <begin position="238"/>
        <end position="375"/>
    </location>
</feature>
<dbReference type="PANTHER" id="PTHR45138:SF9">
    <property type="entry name" value="DIGUANYLATE CYCLASE DGCM-RELATED"/>
    <property type="match status" value="1"/>
</dbReference>
<dbReference type="FunFam" id="3.30.70.270:FF:000001">
    <property type="entry name" value="Diguanylate cyclase domain protein"/>
    <property type="match status" value="1"/>
</dbReference>
<accession>A0A420ENE6</accession>
<evidence type="ECO:0000313" key="6">
    <source>
        <dbReference type="EMBL" id="RKF22210.1"/>
    </source>
</evidence>
<evidence type="ECO:0000256" key="4">
    <source>
        <dbReference type="SAM" id="Phobius"/>
    </source>
</evidence>
<dbReference type="InterPro" id="IPR043128">
    <property type="entry name" value="Rev_trsase/Diguanyl_cyclase"/>
</dbReference>
<evidence type="ECO:0000259" key="5">
    <source>
        <dbReference type="PROSITE" id="PS50887"/>
    </source>
</evidence>
<evidence type="ECO:0000256" key="1">
    <source>
        <dbReference type="ARBA" id="ARBA00001946"/>
    </source>
</evidence>
<dbReference type="GO" id="GO:0043709">
    <property type="term" value="P:cell adhesion involved in single-species biofilm formation"/>
    <property type="evidence" value="ECO:0007669"/>
    <property type="project" value="TreeGrafter"/>
</dbReference>
<gene>
    <name evidence="6" type="ORF">DBZ36_00770</name>
</gene>
<keyword evidence="4" id="KW-0812">Transmembrane</keyword>
<feature type="transmembrane region" description="Helical" evidence="4">
    <location>
        <begin position="79"/>
        <end position="103"/>
    </location>
</feature>
<dbReference type="Gene3D" id="3.30.70.270">
    <property type="match status" value="1"/>
</dbReference>
<sequence length="390" mass="44609">MAQTIVENQVQQERYRHIDVNGRLASLIHLVYALLWWLLFSNNDLMAAPTLWLLGIFVVSLLRIFIVKRARSFKNDVSTPIFGIACSSGLVWAIGILILMPALSGDMRLMLLLMCLALLSSVVFAFTLSRRAINGFCLPPLLALLICLDYSNRLELAAMMVVLFNYSFILLSTRRAMLLLDDNMQRLFRHQAQVEELESSQQKMLFQSQYDQLTRLHNRHHYEEQLEHYWSLCQRANSPLSVILIDVDFFKPFNDAYGHVAGDRCLSEIAALLKRAMIRRHDVLARYGGEEFVIVLPNTDAIGAQTLIQRIQKLIFEAHIQHQYSKVSNQVTVSMGVCCMIPSAQQSARQLVEKADQALYKAKETGRNCFVISGRGEQHEHARTQNRRVN</sequence>
<dbReference type="SMART" id="SM00267">
    <property type="entry name" value="GGDEF"/>
    <property type="match status" value="1"/>
</dbReference>
<dbReference type="CDD" id="cd01949">
    <property type="entry name" value="GGDEF"/>
    <property type="match status" value="1"/>
</dbReference>